<evidence type="ECO:0000313" key="1">
    <source>
        <dbReference type="EMBL" id="AER41984.1"/>
    </source>
</evidence>
<sequence>SALVNVRSDVANLPQISNQVFDNTDPKCSVGCVAKVYCVIKAGNSALRLVDTLTNTLPDEVLDFQPVVKFPKGSPIRQWRGAKD</sequence>
<keyword evidence="1" id="KW-0346">Stress response</keyword>
<name>G8I0M1_9CLOS</name>
<dbReference type="EMBL" id="JN688281">
    <property type="protein sequence ID" value="AER41984.1"/>
    <property type="molecule type" value="Genomic_RNA"/>
</dbReference>
<feature type="non-terminal residue" evidence="1">
    <location>
        <position position="84"/>
    </location>
</feature>
<protein>
    <submittedName>
        <fullName evidence="1">Heat shock protein 70-like protein</fullName>
    </submittedName>
</protein>
<proteinExistence type="predicted"/>
<feature type="non-terminal residue" evidence="1">
    <location>
        <position position="1"/>
    </location>
</feature>
<reference evidence="1" key="1">
    <citation type="submission" date="2011-09" db="EMBL/GenBank/DDBJ databases">
        <title>Evaluation of some molecular techniques.</title>
        <authorList>
            <person name="Fattouh F.A."/>
            <person name="Awad E."/>
        </authorList>
    </citation>
    <scope>NUCLEOTIDE SEQUENCE</scope>
    <source>
        <strain evidence="1">EL3</strain>
    </source>
</reference>
<accession>G8I0M1</accession>
<gene>
    <name evidence="1" type="primary">HSP70</name>
</gene>
<organism evidence="1">
    <name type="scientific">Grapevine leafroll-associated virus 3</name>
    <dbReference type="NCBI Taxonomy" id="55951"/>
    <lineage>
        <taxon>Viruses</taxon>
        <taxon>Riboviria</taxon>
        <taxon>Orthornavirae</taxon>
        <taxon>Kitrinoviricota</taxon>
        <taxon>Alsuviricetes</taxon>
        <taxon>Martellivirales</taxon>
        <taxon>Closteroviridae</taxon>
        <taxon>Ampelovirus</taxon>
        <taxon>Ampelovirus trivitis</taxon>
    </lineage>
</organism>